<name>A0A8X7BQQ7_9ARAC</name>
<dbReference type="Proteomes" id="UP000886998">
    <property type="component" value="Unassembled WGS sequence"/>
</dbReference>
<dbReference type="Gene3D" id="1.20.58.60">
    <property type="match status" value="1"/>
</dbReference>
<accession>A0A8X7BQQ7</accession>
<evidence type="ECO:0000313" key="2">
    <source>
        <dbReference type="Proteomes" id="UP000886998"/>
    </source>
</evidence>
<dbReference type="AlphaFoldDB" id="A0A8X7BQQ7"/>
<proteinExistence type="predicted"/>
<dbReference type="SUPFAM" id="SSF46966">
    <property type="entry name" value="Spectrin repeat"/>
    <property type="match status" value="1"/>
</dbReference>
<sequence>MRKIQSIELVETSVNSLLAELSDIQEWINEKKLQLKSLPKPGYQSACIEGTLQEIKSIQRETLNKEIVILSSEKKVETLCTDIDQKERDSLIHDMNSLKSKFDDLCKTLESELTKIDTFLSKSKQFEKELG</sequence>
<comment type="caution">
    <text evidence="1">The sequence shown here is derived from an EMBL/GenBank/DDBJ whole genome shotgun (WGS) entry which is preliminary data.</text>
</comment>
<gene>
    <name evidence="1" type="primary">Syne1_1</name>
    <name evidence="1" type="ORF">TNIN_406421</name>
</gene>
<evidence type="ECO:0000313" key="1">
    <source>
        <dbReference type="EMBL" id="GFY40260.1"/>
    </source>
</evidence>
<keyword evidence="2" id="KW-1185">Reference proteome</keyword>
<protein>
    <submittedName>
        <fullName evidence="1">Nesprin-1</fullName>
    </submittedName>
</protein>
<reference evidence="1" key="1">
    <citation type="submission" date="2020-08" db="EMBL/GenBank/DDBJ databases">
        <title>Multicomponent nature underlies the extraordinary mechanical properties of spider dragline silk.</title>
        <authorList>
            <person name="Kono N."/>
            <person name="Nakamura H."/>
            <person name="Mori M."/>
            <person name="Yoshida Y."/>
            <person name="Ohtoshi R."/>
            <person name="Malay A.D."/>
            <person name="Moran D.A.P."/>
            <person name="Tomita M."/>
            <person name="Numata K."/>
            <person name="Arakawa K."/>
        </authorList>
    </citation>
    <scope>NUCLEOTIDE SEQUENCE</scope>
</reference>
<organism evidence="1 2">
    <name type="scientific">Trichonephila inaurata madagascariensis</name>
    <dbReference type="NCBI Taxonomy" id="2747483"/>
    <lineage>
        <taxon>Eukaryota</taxon>
        <taxon>Metazoa</taxon>
        <taxon>Ecdysozoa</taxon>
        <taxon>Arthropoda</taxon>
        <taxon>Chelicerata</taxon>
        <taxon>Arachnida</taxon>
        <taxon>Araneae</taxon>
        <taxon>Araneomorphae</taxon>
        <taxon>Entelegynae</taxon>
        <taxon>Araneoidea</taxon>
        <taxon>Nephilidae</taxon>
        <taxon>Trichonephila</taxon>
        <taxon>Trichonephila inaurata</taxon>
    </lineage>
</organism>
<dbReference type="EMBL" id="BMAV01001793">
    <property type="protein sequence ID" value="GFY40260.1"/>
    <property type="molecule type" value="Genomic_DNA"/>
</dbReference>